<dbReference type="Proteomes" id="UP000304900">
    <property type="component" value="Unassembled WGS sequence"/>
</dbReference>
<comment type="caution">
    <text evidence="2">The sequence shown here is derived from an EMBL/GenBank/DDBJ whole genome shotgun (WGS) entry which is preliminary data.</text>
</comment>
<sequence>MKIITWNCNMAFRKKARFILEHNPDILVIQECEHPDKLFFPDDVTKPTDVLWFGQNFNKGLAIFSYNDFHLTALKDQNENFRHVIPISVTSPEIDFNMFAIWANNPPDKDGAYIEQVWKAIAYYDRLLINTKTILIGDFNSNKIWDRRGRLTNHENIVNLLEQKGILSTYHVHHKQLQGLEAHPTLYMYRHENKPYHIDYCFASEDIMSKIETFVVGDFDFWKTYSDHMPLIVTFSSHLFPNTSLC</sequence>
<reference evidence="2 3" key="1">
    <citation type="submission" date="2019-05" db="EMBL/GenBank/DDBJ databases">
        <title>Dyadobacter AR-3-8 sp. nov., isolated from arctic soil.</title>
        <authorList>
            <person name="Chaudhary D.K."/>
        </authorList>
    </citation>
    <scope>NUCLEOTIDE SEQUENCE [LARGE SCALE GENOMIC DNA]</scope>
    <source>
        <strain evidence="2 3">AR-3-8</strain>
    </source>
</reference>
<dbReference type="InterPro" id="IPR005135">
    <property type="entry name" value="Endo/exonuclease/phosphatase"/>
</dbReference>
<keyword evidence="2" id="KW-0540">Nuclease</keyword>
<keyword evidence="2" id="KW-0269">Exonuclease</keyword>
<evidence type="ECO:0000313" key="3">
    <source>
        <dbReference type="Proteomes" id="UP000304900"/>
    </source>
</evidence>
<organism evidence="2 3">
    <name type="scientific">Dyadobacter frigoris</name>
    <dbReference type="NCBI Taxonomy" id="2576211"/>
    <lineage>
        <taxon>Bacteria</taxon>
        <taxon>Pseudomonadati</taxon>
        <taxon>Bacteroidota</taxon>
        <taxon>Cytophagia</taxon>
        <taxon>Cytophagales</taxon>
        <taxon>Spirosomataceae</taxon>
        <taxon>Dyadobacter</taxon>
    </lineage>
</organism>
<dbReference type="AlphaFoldDB" id="A0A4U6D9U2"/>
<protein>
    <submittedName>
        <fullName evidence="2">Endonuclease/exonuclease/phosphatase family protein</fullName>
    </submittedName>
</protein>
<feature type="domain" description="Endonuclease/exonuclease/phosphatase" evidence="1">
    <location>
        <begin position="4"/>
        <end position="228"/>
    </location>
</feature>
<gene>
    <name evidence="2" type="ORF">FDK13_04660</name>
</gene>
<evidence type="ECO:0000313" key="2">
    <source>
        <dbReference type="EMBL" id="TKT93151.1"/>
    </source>
</evidence>
<keyword evidence="2" id="KW-0255">Endonuclease</keyword>
<keyword evidence="2" id="KW-0378">Hydrolase</keyword>
<proteinExistence type="predicted"/>
<name>A0A4U6D9U2_9BACT</name>
<dbReference type="GO" id="GO:0004527">
    <property type="term" value="F:exonuclease activity"/>
    <property type="evidence" value="ECO:0007669"/>
    <property type="project" value="UniProtKB-KW"/>
</dbReference>
<dbReference type="Pfam" id="PF03372">
    <property type="entry name" value="Exo_endo_phos"/>
    <property type="match status" value="1"/>
</dbReference>
<dbReference type="GO" id="GO:0004519">
    <property type="term" value="F:endonuclease activity"/>
    <property type="evidence" value="ECO:0007669"/>
    <property type="project" value="UniProtKB-KW"/>
</dbReference>
<dbReference type="SUPFAM" id="SSF56219">
    <property type="entry name" value="DNase I-like"/>
    <property type="match status" value="1"/>
</dbReference>
<dbReference type="OrthoDB" id="583592at2"/>
<accession>A0A4U6D9U2</accession>
<keyword evidence="3" id="KW-1185">Reference proteome</keyword>
<dbReference type="Gene3D" id="3.60.10.10">
    <property type="entry name" value="Endonuclease/exonuclease/phosphatase"/>
    <property type="match status" value="1"/>
</dbReference>
<evidence type="ECO:0000259" key="1">
    <source>
        <dbReference type="Pfam" id="PF03372"/>
    </source>
</evidence>
<dbReference type="EMBL" id="SZVO01000002">
    <property type="protein sequence ID" value="TKT93151.1"/>
    <property type="molecule type" value="Genomic_DNA"/>
</dbReference>
<dbReference type="InterPro" id="IPR036691">
    <property type="entry name" value="Endo/exonu/phosph_ase_sf"/>
</dbReference>
<dbReference type="RefSeq" id="WP_137338827.1">
    <property type="nucleotide sequence ID" value="NZ_BSQH01000012.1"/>
</dbReference>